<feature type="region of interest" description="Disordered" evidence="1">
    <location>
        <begin position="29"/>
        <end position="82"/>
    </location>
</feature>
<gene>
    <name evidence="2" type="ORF">EGT70_21010</name>
</gene>
<reference evidence="3" key="1">
    <citation type="submission" date="2018-10" db="EMBL/GenBank/DDBJ databases">
        <title>FDA dAtabase for Regulatory Grade micrObial Sequences (FDA-ARGOS): Supporting development and validation of Infectious Disease Dx tests.</title>
        <authorList>
            <person name="Minogue T."/>
            <person name="Wolcott M."/>
            <person name="Wasieloski L."/>
            <person name="Aguilar W."/>
            <person name="Moore D."/>
            <person name="Jaissle J."/>
            <person name="Tallon L."/>
            <person name="Sadzewicz L."/>
            <person name="Zhao X."/>
            <person name="Vavikolanu K."/>
            <person name="Mehta A."/>
            <person name="Aluvathingal J."/>
            <person name="Nadendla S."/>
            <person name="Yan Y."/>
            <person name="Sichtig H."/>
        </authorList>
    </citation>
    <scope>NUCLEOTIDE SEQUENCE [LARGE SCALE GENOMIC DNA]</scope>
    <source>
        <strain evidence="3">FDAARGOS_588</strain>
    </source>
</reference>
<evidence type="ECO:0000256" key="1">
    <source>
        <dbReference type="SAM" id="MobiDB-lite"/>
    </source>
</evidence>
<feature type="compositionally biased region" description="Basic and acidic residues" evidence="1">
    <location>
        <begin position="32"/>
        <end position="43"/>
    </location>
</feature>
<evidence type="ECO:0000313" key="2">
    <source>
        <dbReference type="EMBL" id="RPA25440.1"/>
    </source>
</evidence>
<feature type="region of interest" description="Disordered" evidence="1">
    <location>
        <begin position="94"/>
        <end position="137"/>
    </location>
</feature>
<protein>
    <submittedName>
        <fullName evidence="2">Oxidoreductase</fullName>
    </submittedName>
</protein>
<sequence>MDSPPKASFLADSNGDAHCFAKTRIVRRAAAAHRDARGPDRNCRNCRNRHDHRDPNARTPRPFAAGPGSPPAGSPPSLACLRPPWRSAIGLARSLRSARRPARAGSSRAAKRVAHACKQTHRMLRRKASREDGPRRF</sequence>
<comment type="caution">
    <text evidence="2">The sequence shown here is derived from an EMBL/GenBank/DDBJ whole genome shotgun (WGS) entry which is preliminary data.</text>
</comment>
<proteinExistence type="predicted"/>
<dbReference type="Proteomes" id="UP000269379">
    <property type="component" value="Chromosome 1"/>
</dbReference>
<feature type="compositionally biased region" description="Basic residues" evidence="1">
    <location>
        <begin position="109"/>
        <end position="128"/>
    </location>
</feature>
<organism evidence="2 3">
    <name type="scientific">Burkholderia mallei</name>
    <name type="common">Pseudomonas mallei</name>
    <dbReference type="NCBI Taxonomy" id="13373"/>
    <lineage>
        <taxon>Bacteria</taxon>
        <taxon>Pseudomonadati</taxon>
        <taxon>Pseudomonadota</taxon>
        <taxon>Betaproteobacteria</taxon>
        <taxon>Burkholderiales</taxon>
        <taxon>Burkholderiaceae</taxon>
        <taxon>Burkholderia</taxon>
        <taxon>pseudomallei group</taxon>
    </lineage>
</organism>
<evidence type="ECO:0000313" key="3">
    <source>
        <dbReference type="Proteomes" id="UP000269379"/>
    </source>
</evidence>
<dbReference type="AlphaFoldDB" id="A0AAX1X4E7"/>
<dbReference type="KEGG" id="bmai:DM57_15865"/>
<dbReference type="EMBL" id="RKJW01000002">
    <property type="protein sequence ID" value="RPA25440.1"/>
    <property type="molecule type" value="Genomic_DNA"/>
</dbReference>
<name>A0AAX1X4E7_BURML</name>
<accession>A0AAX1X4E7</accession>